<name>A0A8B8KHC5_ABRPR</name>
<dbReference type="KEGG" id="aprc:113855269"/>
<dbReference type="GO" id="GO:0004674">
    <property type="term" value="F:protein serine/threonine kinase activity"/>
    <property type="evidence" value="ECO:0007669"/>
    <property type="project" value="UniProtKB-KW"/>
</dbReference>
<evidence type="ECO:0000313" key="5">
    <source>
        <dbReference type="Proteomes" id="UP000694853"/>
    </source>
</evidence>
<dbReference type="InterPro" id="IPR001245">
    <property type="entry name" value="Ser-Thr/Tyr_kinase_cat_dom"/>
</dbReference>
<dbReference type="RefSeq" id="XP_027342638.1">
    <property type="nucleotide sequence ID" value="XM_027486837.1"/>
</dbReference>
<evidence type="ECO:0000256" key="3">
    <source>
        <dbReference type="ARBA" id="ARBA00022840"/>
    </source>
</evidence>
<dbReference type="OrthoDB" id="4062651at2759"/>
<dbReference type="GO" id="GO:0004713">
    <property type="term" value="F:protein tyrosine kinase activity"/>
    <property type="evidence" value="ECO:0007669"/>
    <property type="project" value="InterPro"/>
</dbReference>
<dbReference type="PROSITE" id="PS00109">
    <property type="entry name" value="PROTEIN_KINASE_TYR"/>
    <property type="match status" value="1"/>
</dbReference>
<proteinExistence type="predicted"/>
<evidence type="ECO:0000259" key="4">
    <source>
        <dbReference type="PROSITE" id="PS50011"/>
    </source>
</evidence>
<dbReference type="InterPro" id="IPR008266">
    <property type="entry name" value="Tyr_kinase_AS"/>
</dbReference>
<dbReference type="InterPro" id="IPR020635">
    <property type="entry name" value="Tyr_kinase_cat_dom"/>
</dbReference>
<dbReference type="Gene3D" id="1.10.510.10">
    <property type="entry name" value="Transferase(Phosphotransferase) domain 1"/>
    <property type="match status" value="1"/>
</dbReference>
<dbReference type="InterPro" id="IPR000719">
    <property type="entry name" value="Prot_kinase_dom"/>
</dbReference>
<dbReference type="PANTHER" id="PTHR47989">
    <property type="entry name" value="OS01G0750732 PROTEIN"/>
    <property type="match status" value="1"/>
</dbReference>
<gene>
    <name evidence="6" type="primary">LOC113855269</name>
</gene>
<reference evidence="6" key="2">
    <citation type="submission" date="2025-08" db="UniProtKB">
        <authorList>
            <consortium name="RefSeq"/>
        </authorList>
    </citation>
    <scope>IDENTIFICATION</scope>
    <source>
        <tissue evidence="6">Young leaves</tissue>
    </source>
</reference>
<dbReference type="SUPFAM" id="SSF56112">
    <property type="entry name" value="Protein kinase-like (PK-like)"/>
    <property type="match status" value="1"/>
</dbReference>
<dbReference type="Pfam" id="PF07714">
    <property type="entry name" value="PK_Tyr_Ser-Thr"/>
    <property type="match status" value="1"/>
</dbReference>
<keyword evidence="6" id="KW-0418">Kinase</keyword>
<dbReference type="SMART" id="SM00219">
    <property type="entry name" value="TyrKc"/>
    <property type="match status" value="1"/>
</dbReference>
<dbReference type="PANTHER" id="PTHR47989:SF8">
    <property type="entry name" value="INACTIVE PROTEIN KINASE SELMODRAFT_444075-LIKE"/>
    <property type="match status" value="1"/>
</dbReference>
<dbReference type="GO" id="GO:0005524">
    <property type="term" value="F:ATP binding"/>
    <property type="evidence" value="ECO:0007669"/>
    <property type="project" value="UniProtKB-KW"/>
</dbReference>
<feature type="domain" description="Protein kinase" evidence="4">
    <location>
        <begin position="324"/>
        <end position="589"/>
    </location>
</feature>
<dbReference type="InterPro" id="IPR011009">
    <property type="entry name" value="Kinase-like_dom_sf"/>
</dbReference>
<dbReference type="FunFam" id="3.30.200.20:FF:000604">
    <property type="entry name" value="Proline-rich receptor-like protein kinase PERK8"/>
    <property type="match status" value="1"/>
</dbReference>
<dbReference type="PROSITE" id="PS50011">
    <property type="entry name" value="PROTEIN_KINASE_DOM"/>
    <property type="match status" value="1"/>
</dbReference>
<organism evidence="5 6">
    <name type="scientific">Abrus precatorius</name>
    <name type="common">Indian licorice</name>
    <name type="synonym">Glycine abrus</name>
    <dbReference type="NCBI Taxonomy" id="3816"/>
    <lineage>
        <taxon>Eukaryota</taxon>
        <taxon>Viridiplantae</taxon>
        <taxon>Streptophyta</taxon>
        <taxon>Embryophyta</taxon>
        <taxon>Tracheophyta</taxon>
        <taxon>Spermatophyta</taxon>
        <taxon>Magnoliopsida</taxon>
        <taxon>eudicotyledons</taxon>
        <taxon>Gunneridae</taxon>
        <taxon>Pentapetalae</taxon>
        <taxon>rosids</taxon>
        <taxon>fabids</taxon>
        <taxon>Fabales</taxon>
        <taxon>Fabaceae</taxon>
        <taxon>Papilionoideae</taxon>
        <taxon>50 kb inversion clade</taxon>
        <taxon>NPAAA clade</taxon>
        <taxon>indigoferoid/millettioid clade</taxon>
        <taxon>Abreae</taxon>
        <taxon>Abrus</taxon>
    </lineage>
</organism>
<dbReference type="Gene3D" id="3.30.200.20">
    <property type="entry name" value="Phosphorylase Kinase, domain 1"/>
    <property type="match status" value="1"/>
</dbReference>
<evidence type="ECO:0000256" key="2">
    <source>
        <dbReference type="ARBA" id="ARBA00022741"/>
    </source>
</evidence>
<sequence length="703" mass="79471">MMATEPQRVVVIQDASRDVSLKAILRALRKLSVKAGDQLIIVAVLDWISSPSTFSFFRRKSLGYMVKVDSSSIISTNQKVIEKHTRRKEDYLLNRKIKELIQYCKMNEIGLQIEVPLGLPVEVASNAAQDFQATSLILVRQMHKDMKELMDMLPCGMYRITSDNSIEKLKDPKSTAISKSLADRQENVSYKEMFPGSEEEARSLQMSRSSSSDLLASAVSSQWSTEASTSSLGSLRYGRQKHQDGKFYSNIEQVTLGNQSLFHISENQETHQIEVNQKEQNNETSHMEEEFTNSICSVCNNRRLKIGWKRDFSYVELYNATQGFSPKNFLSEGGFGSVFKGQLNGIKIAVKQHKNASFQGEKEFKSEVNVLSKAIHDNVVMLLGSCSEGYNRLLVYEYVCNGSLDQHLSEHSRSPLNWKDRINVAIGAAKGLLYLHTNNIIHRDVRPNNILITHDHQPLLGDFGLARNQNQDSIHSTEVVGTFGYLAPEYAEHGKVSTKTDVYSFGVVLLQLITGMRTTDKRLGGRSLVGWARPLLKDRNYPDLIDERILYSHDVHQLFWMVRIAEKCLSRDPQKRLNMNQVVDALTDIEQGRTCDTIIRDYSPARSDSFYGASDCDEYEDEMQGSFEIEGELQTHSSESTASNCLSQMMQMIVRQPPSPPVKSISSSCSSLFKFIEESTCHVEAQNEENSEITKSNEVLHNC</sequence>
<protein>
    <submittedName>
        <fullName evidence="6">Probable serine/threonine-protein kinase PIX7 isoform X1</fullName>
    </submittedName>
</protein>
<keyword evidence="3" id="KW-0067">ATP-binding</keyword>
<dbReference type="FunFam" id="1.10.510.10:FF:000849">
    <property type="entry name" value="receptor-like cytosolic serine/threonine-protein kinase RBK1 isoform X1"/>
    <property type="match status" value="1"/>
</dbReference>
<dbReference type="Proteomes" id="UP000694853">
    <property type="component" value="Unplaced"/>
</dbReference>
<reference evidence="5" key="1">
    <citation type="journal article" date="2019" name="Toxins">
        <title>Detection of Abrin-Like and Prepropulchellin-Like Toxin Genes and Transcripts Using Whole Genome Sequencing and Full-Length Transcript Sequencing of Abrus precatorius.</title>
        <authorList>
            <person name="Hovde B.T."/>
            <person name="Daligault H.E."/>
            <person name="Hanschen E.R."/>
            <person name="Kunde Y.A."/>
            <person name="Johnson M.B."/>
            <person name="Starkenburg S.R."/>
            <person name="Johnson S.L."/>
        </authorList>
    </citation>
    <scope>NUCLEOTIDE SEQUENCE [LARGE SCALE GENOMIC DNA]</scope>
</reference>
<keyword evidence="5" id="KW-1185">Reference proteome</keyword>
<dbReference type="GeneID" id="113855269"/>
<evidence type="ECO:0000256" key="1">
    <source>
        <dbReference type="ARBA" id="ARBA00022527"/>
    </source>
</evidence>
<keyword evidence="2" id="KW-0547">Nucleotide-binding</keyword>
<keyword evidence="6" id="KW-0808">Transferase</keyword>
<dbReference type="AlphaFoldDB" id="A0A8B8KHC5"/>
<evidence type="ECO:0000313" key="6">
    <source>
        <dbReference type="RefSeq" id="XP_027342638.1"/>
    </source>
</evidence>
<accession>A0A8B8KHC5</accession>
<keyword evidence="1" id="KW-0723">Serine/threonine-protein kinase</keyword>